<dbReference type="Proteomes" id="UP000746471">
    <property type="component" value="Unassembled WGS sequence"/>
</dbReference>
<keyword evidence="3" id="KW-0285">Flavoprotein</keyword>
<dbReference type="EMBL" id="JAHBCL010000010">
    <property type="protein sequence ID" value="MBS7526475.1"/>
    <property type="molecule type" value="Genomic_DNA"/>
</dbReference>
<dbReference type="Gene3D" id="3.20.20.70">
    <property type="entry name" value="Aldolase class I"/>
    <property type="match status" value="1"/>
</dbReference>
<dbReference type="PANTHER" id="PTHR32332:SF18">
    <property type="entry name" value="2-NITROPROPANE DIOXYGENASE"/>
    <property type="match status" value="1"/>
</dbReference>
<reference evidence="6 7" key="1">
    <citation type="submission" date="2021-05" db="EMBL/GenBank/DDBJ databases">
        <title>Fusibacter ferrireducens sp. nov., an anaerobic, sulfur- and Fe-reducing bacterium isolated from the mangrove sediment.</title>
        <authorList>
            <person name="Qiu D."/>
        </authorList>
    </citation>
    <scope>NUCLEOTIDE SEQUENCE [LARGE SCALE GENOMIC DNA]</scope>
    <source>
        <strain evidence="6 7">DSM 12116</strain>
    </source>
</reference>
<dbReference type="InterPro" id="IPR004136">
    <property type="entry name" value="NMO"/>
</dbReference>
<evidence type="ECO:0000313" key="6">
    <source>
        <dbReference type="EMBL" id="MBS7526475.1"/>
    </source>
</evidence>
<comment type="caution">
    <text evidence="6">The sequence shown here is derived from an EMBL/GenBank/DDBJ whole genome shotgun (WGS) entry which is preliminary data.</text>
</comment>
<gene>
    <name evidence="6" type="ORF">KHM83_07275</name>
</gene>
<protein>
    <recommendedName>
        <fullName evidence="2">Probable nitronate monooxygenase</fullName>
    </recommendedName>
</protein>
<dbReference type="RefSeq" id="WP_213236333.1">
    <property type="nucleotide sequence ID" value="NZ_JAHBCL010000010.1"/>
</dbReference>
<dbReference type="SUPFAM" id="SSF51412">
    <property type="entry name" value="Inosine monophosphate dehydrogenase (IMPDH)"/>
    <property type="match status" value="1"/>
</dbReference>
<name>A0ABS5PMU5_9FIRM</name>
<sequence length="356" mass="38428">MKLPSLKIGDLTVKYPIVLGAMGVGVTRSSLASAVTNAGGLGVISGVNLGFSEPDFLENMLEANLRALRREIRRAKELTKDGIVGINFMVAMNTYAEHVVEAVKEGIDFIASGAGLPTELPALVKGTKTKIAPIISSSKAAGLITKLWDRNYNVIPDAIILEGIKAGGHLGFKPKELLEPQYDMVQTLHDIKEVLKPFEAKYNRKIPIIVAGGIFDSNDMKAVFQAGGDGVQMATRFVATDECDAHQHFKDAYIQAQKEDVQIIISPVGLPGRAIGNPFIDAVASGSRPPIKRCINCLKTCDIKTTPYCISQALVNAVNGNVDEGLIFSGENVYKVDRMSTVPEIFEELVSAFERP</sequence>
<evidence type="ECO:0000256" key="3">
    <source>
        <dbReference type="ARBA" id="ARBA00022630"/>
    </source>
</evidence>
<evidence type="ECO:0000256" key="5">
    <source>
        <dbReference type="ARBA" id="ARBA00023002"/>
    </source>
</evidence>
<organism evidence="6 7">
    <name type="scientific">Fusibacter paucivorans</name>
    <dbReference type="NCBI Taxonomy" id="76009"/>
    <lineage>
        <taxon>Bacteria</taxon>
        <taxon>Bacillati</taxon>
        <taxon>Bacillota</taxon>
        <taxon>Clostridia</taxon>
        <taxon>Eubacteriales</taxon>
        <taxon>Eubacteriales Family XII. Incertae Sedis</taxon>
        <taxon>Fusibacter</taxon>
    </lineage>
</organism>
<dbReference type="CDD" id="cd04730">
    <property type="entry name" value="NPD_like"/>
    <property type="match status" value="1"/>
</dbReference>
<dbReference type="GO" id="GO:0004497">
    <property type="term" value="F:monooxygenase activity"/>
    <property type="evidence" value="ECO:0007669"/>
    <property type="project" value="UniProtKB-KW"/>
</dbReference>
<dbReference type="Pfam" id="PF03060">
    <property type="entry name" value="NMO"/>
    <property type="match status" value="1"/>
</dbReference>
<keyword evidence="6" id="KW-0503">Monooxygenase</keyword>
<comment type="function">
    <text evidence="1">Nitronate monooxygenase that uses molecular oxygen to catalyze the oxidative denitrification of alkyl nitronates. Acts on propionate 3-nitronate (P3N), the presumed physiological substrate. Probably functions in the detoxification of P3N, a metabolic poison produced by plants and fungi as a defense mechanism.</text>
</comment>
<evidence type="ECO:0000256" key="1">
    <source>
        <dbReference type="ARBA" id="ARBA00003535"/>
    </source>
</evidence>
<keyword evidence="5" id="KW-0560">Oxidoreductase</keyword>
<dbReference type="PANTHER" id="PTHR32332">
    <property type="entry name" value="2-NITROPROPANE DIOXYGENASE"/>
    <property type="match status" value="1"/>
</dbReference>
<dbReference type="InterPro" id="IPR013785">
    <property type="entry name" value="Aldolase_TIM"/>
</dbReference>
<evidence type="ECO:0000256" key="4">
    <source>
        <dbReference type="ARBA" id="ARBA00022643"/>
    </source>
</evidence>
<keyword evidence="4" id="KW-0288">FMN</keyword>
<accession>A0ABS5PMU5</accession>
<evidence type="ECO:0000256" key="2">
    <source>
        <dbReference type="ARBA" id="ARBA00013457"/>
    </source>
</evidence>
<evidence type="ECO:0000313" key="7">
    <source>
        <dbReference type="Proteomes" id="UP000746471"/>
    </source>
</evidence>
<keyword evidence="7" id="KW-1185">Reference proteome</keyword>
<proteinExistence type="predicted"/>